<gene>
    <name evidence="2" type="ORF">MELLADRAFT_108691</name>
</gene>
<reference evidence="3" key="1">
    <citation type="journal article" date="2011" name="Proc. Natl. Acad. Sci. U.S.A.">
        <title>Obligate biotrophy features unraveled by the genomic analysis of rust fungi.</title>
        <authorList>
            <person name="Duplessis S."/>
            <person name="Cuomo C.A."/>
            <person name="Lin Y.-C."/>
            <person name="Aerts A."/>
            <person name="Tisserant E."/>
            <person name="Veneault-Fourrey C."/>
            <person name="Joly D.L."/>
            <person name="Hacquard S."/>
            <person name="Amselem J."/>
            <person name="Cantarel B.L."/>
            <person name="Chiu R."/>
            <person name="Coutinho P.M."/>
            <person name="Feau N."/>
            <person name="Field M."/>
            <person name="Frey P."/>
            <person name="Gelhaye E."/>
            <person name="Goldberg J."/>
            <person name="Grabherr M.G."/>
            <person name="Kodira C.D."/>
            <person name="Kohler A."/>
            <person name="Kuees U."/>
            <person name="Lindquist E.A."/>
            <person name="Lucas S.M."/>
            <person name="Mago R."/>
            <person name="Mauceli E."/>
            <person name="Morin E."/>
            <person name="Murat C."/>
            <person name="Pangilinan J.L."/>
            <person name="Park R."/>
            <person name="Pearson M."/>
            <person name="Quesneville H."/>
            <person name="Rouhier N."/>
            <person name="Sakthikumar S."/>
            <person name="Salamov A.A."/>
            <person name="Schmutz J."/>
            <person name="Selles B."/>
            <person name="Shapiro H."/>
            <person name="Tanguay P."/>
            <person name="Tuskan G.A."/>
            <person name="Henrissat B."/>
            <person name="Van de Peer Y."/>
            <person name="Rouze P."/>
            <person name="Ellis J.G."/>
            <person name="Dodds P.N."/>
            <person name="Schein J.E."/>
            <person name="Zhong S."/>
            <person name="Hamelin R.C."/>
            <person name="Grigoriev I.V."/>
            <person name="Szabo L.J."/>
            <person name="Martin F."/>
        </authorList>
    </citation>
    <scope>NUCLEOTIDE SEQUENCE [LARGE SCALE GENOMIC DNA]</scope>
    <source>
        <strain evidence="3">98AG31 / pathotype 3-4-7</strain>
    </source>
</reference>
<name>F4RTX4_MELLP</name>
<accession>F4RTX4</accession>
<dbReference type="VEuPathDB" id="FungiDB:MELLADRAFT_108691"/>
<dbReference type="KEGG" id="mlr:MELLADRAFT_108691"/>
<keyword evidence="1" id="KW-0732">Signal</keyword>
<organism evidence="3">
    <name type="scientific">Melampsora larici-populina (strain 98AG31 / pathotype 3-4-7)</name>
    <name type="common">Poplar leaf rust fungus</name>
    <dbReference type="NCBI Taxonomy" id="747676"/>
    <lineage>
        <taxon>Eukaryota</taxon>
        <taxon>Fungi</taxon>
        <taxon>Dikarya</taxon>
        <taxon>Basidiomycota</taxon>
        <taxon>Pucciniomycotina</taxon>
        <taxon>Pucciniomycetes</taxon>
        <taxon>Pucciniales</taxon>
        <taxon>Melampsoraceae</taxon>
        <taxon>Melampsora</taxon>
    </lineage>
</organism>
<dbReference type="OrthoDB" id="10337062at2759"/>
<evidence type="ECO:0000256" key="1">
    <source>
        <dbReference type="SAM" id="SignalP"/>
    </source>
</evidence>
<keyword evidence="3" id="KW-1185">Reference proteome</keyword>
<dbReference type="AlphaFoldDB" id="F4RTX4"/>
<dbReference type="HOGENOM" id="CLU_1740951_0_0_1"/>
<sequence>MINRIKLLTIISISILINQSQATTTSYQSTTPPDVPICSNIRGPYAIDLVQCTRAINNIKASGDPDEPNQTISFPDQTYKISCGNCGITLKAETDQEIKTTTDGAQEALRQIFQNCTGGYGQMKIPIQSTNLQFEDNVDLIIDATNSERC</sequence>
<feature type="signal peptide" evidence="1">
    <location>
        <begin position="1"/>
        <end position="22"/>
    </location>
</feature>
<proteinExistence type="predicted"/>
<dbReference type="EMBL" id="GL883120">
    <property type="protein sequence ID" value="EGG04186.1"/>
    <property type="molecule type" value="Genomic_DNA"/>
</dbReference>
<dbReference type="Proteomes" id="UP000001072">
    <property type="component" value="Unassembled WGS sequence"/>
</dbReference>
<protein>
    <submittedName>
        <fullName evidence="2">Secreted protein</fullName>
    </submittedName>
</protein>
<dbReference type="GeneID" id="18923541"/>
<dbReference type="InParanoid" id="F4RTX4"/>
<evidence type="ECO:0000313" key="3">
    <source>
        <dbReference type="Proteomes" id="UP000001072"/>
    </source>
</evidence>
<evidence type="ECO:0000313" key="2">
    <source>
        <dbReference type="EMBL" id="EGG04186.1"/>
    </source>
</evidence>
<dbReference type="RefSeq" id="XP_007412647.1">
    <property type="nucleotide sequence ID" value="XM_007412585.1"/>
</dbReference>
<feature type="chain" id="PRO_5003321785" evidence="1">
    <location>
        <begin position="23"/>
        <end position="150"/>
    </location>
</feature>